<comment type="cofactor">
    <cofactor evidence="1">
        <name>thiamine diphosphate</name>
        <dbReference type="ChEBI" id="CHEBI:58937"/>
    </cofactor>
</comment>
<dbReference type="Gene3D" id="3.40.50.970">
    <property type="match status" value="1"/>
</dbReference>
<dbReference type="EMBL" id="FNNI01000007">
    <property type="protein sequence ID" value="SDX78273.1"/>
    <property type="molecule type" value="Genomic_DNA"/>
</dbReference>
<comment type="function">
    <text evidence="2">E1 component of the 2-oxoglutarate dehydrogenase (OGDH) complex which catalyzes the decarboxylation of 2-oxoglutarate, the first step in the conversion of 2-oxoglutarate to succinyl-CoA and CO(2).</text>
</comment>
<dbReference type="InterPro" id="IPR001017">
    <property type="entry name" value="DH_E1"/>
</dbReference>
<dbReference type="FunFam" id="3.40.50.12470:FF:000009">
    <property type="entry name" value="2-oxoglutarate dehydrogenase E1 component"/>
    <property type="match status" value="1"/>
</dbReference>
<keyword evidence="15" id="KW-1185">Reference proteome</keyword>
<evidence type="ECO:0000256" key="10">
    <source>
        <dbReference type="ARBA" id="ARBA00030680"/>
    </source>
</evidence>
<dbReference type="GO" id="GO:0006099">
    <property type="term" value="P:tricarboxylic acid cycle"/>
    <property type="evidence" value="ECO:0007669"/>
    <property type="project" value="TreeGrafter"/>
</dbReference>
<dbReference type="CDD" id="cd02016">
    <property type="entry name" value="TPP_E1_OGDC_like"/>
    <property type="match status" value="1"/>
</dbReference>
<dbReference type="InterPro" id="IPR029061">
    <property type="entry name" value="THDP-binding"/>
</dbReference>
<dbReference type="InterPro" id="IPR031717">
    <property type="entry name" value="ODO-1/KGD_C"/>
</dbReference>
<evidence type="ECO:0000259" key="13">
    <source>
        <dbReference type="SMART" id="SM00861"/>
    </source>
</evidence>
<evidence type="ECO:0000313" key="14">
    <source>
        <dbReference type="EMBL" id="SDX78273.1"/>
    </source>
</evidence>
<keyword evidence="7" id="KW-0560">Oxidoreductase</keyword>
<dbReference type="InterPro" id="IPR005475">
    <property type="entry name" value="Transketolase-like_Pyr-bd"/>
</dbReference>
<evidence type="ECO:0000256" key="9">
    <source>
        <dbReference type="ARBA" id="ARBA00023152"/>
    </source>
</evidence>
<gene>
    <name evidence="14" type="ORF">SAMN05443545_107133</name>
</gene>
<protein>
    <recommendedName>
        <fullName evidence="6">2-oxoglutarate dehydrogenase E1 component</fullName>
        <ecNumber evidence="5">1.2.4.2</ecNumber>
    </recommendedName>
    <alternativeName>
        <fullName evidence="10">Alpha-ketoglutarate dehydrogenase</fullName>
    </alternativeName>
</protein>
<dbReference type="EC" id="1.2.4.2" evidence="5"/>
<dbReference type="InterPro" id="IPR011603">
    <property type="entry name" value="2oxoglutarate_DH_E1"/>
</dbReference>
<feature type="domain" description="Transketolase-like pyrimidine-binding" evidence="13">
    <location>
        <begin position="629"/>
        <end position="822"/>
    </location>
</feature>
<comment type="subunit">
    <text evidence="4">Homodimer. Part of the 2-oxoglutarate dehydrogenase (OGDH) complex composed of E1 (2-oxoglutarate dehydrogenase), E2 (dihydrolipoamide succinyltransferase) and E3 (dihydrolipoamide dehydrogenase); the complex contains multiple copies of the three enzymatic components (E1, E2 and E3).</text>
</comment>
<dbReference type="Gene3D" id="3.40.50.11610">
    <property type="entry name" value="Multifunctional 2-oxoglutarate metabolism enzyme, C-terminal domain"/>
    <property type="match status" value="1"/>
</dbReference>
<evidence type="ECO:0000256" key="12">
    <source>
        <dbReference type="SAM" id="MobiDB-lite"/>
    </source>
</evidence>
<dbReference type="GO" id="GO:0004591">
    <property type="term" value="F:oxoglutarate dehydrogenase (succinyl-transferring) activity"/>
    <property type="evidence" value="ECO:0007669"/>
    <property type="project" value="UniProtKB-EC"/>
</dbReference>
<dbReference type="SMART" id="SM00861">
    <property type="entry name" value="Transket_pyr"/>
    <property type="match status" value="1"/>
</dbReference>
<proteinExistence type="inferred from homology"/>
<evidence type="ECO:0000256" key="1">
    <source>
        <dbReference type="ARBA" id="ARBA00001964"/>
    </source>
</evidence>
<comment type="catalytic activity">
    <reaction evidence="11">
        <text>N(6)-[(R)-lipoyl]-L-lysyl-[protein] + 2-oxoglutarate + H(+) = N(6)-[(R)-S(8)-succinyldihydrolipoyl]-L-lysyl-[protein] + CO2</text>
        <dbReference type="Rhea" id="RHEA:12188"/>
        <dbReference type="Rhea" id="RHEA-COMP:10474"/>
        <dbReference type="Rhea" id="RHEA-COMP:20092"/>
        <dbReference type="ChEBI" id="CHEBI:15378"/>
        <dbReference type="ChEBI" id="CHEBI:16526"/>
        <dbReference type="ChEBI" id="CHEBI:16810"/>
        <dbReference type="ChEBI" id="CHEBI:83099"/>
        <dbReference type="ChEBI" id="CHEBI:83120"/>
        <dbReference type="EC" id="1.2.4.2"/>
    </reaction>
</comment>
<dbReference type="Pfam" id="PF16078">
    <property type="entry name" value="2-oxogl_dehyd_N"/>
    <property type="match status" value="1"/>
</dbReference>
<dbReference type="PANTHER" id="PTHR23152">
    <property type="entry name" value="2-OXOGLUTARATE DEHYDROGENASE"/>
    <property type="match status" value="1"/>
</dbReference>
<dbReference type="GO" id="GO:0030976">
    <property type="term" value="F:thiamine pyrophosphate binding"/>
    <property type="evidence" value="ECO:0007669"/>
    <property type="project" value="InterPro"/>
</dbReference>
<evidence type="ECO:0000256" key="6">
    <source>
        <dbReference type="ARBA" id="ARBA00013321"/>
    </source>
</evidence>
<evidence type="ECO:0000256" key="8">
    <source>
        <dbReference type="ARBA" id="ARBA00023052"/>
    </source>
</evidence>
<dbReference type="Pfam" id="PF00676">
    <property type="entry name" value="E1_dh"/>
    <property type="match status" value="1"/>
</dbReference>
<dbReference type="Gene3D" id="3.40.50.12470">
    <property type="match status" value="1"/>
</dbReference>
<dbReference type="SUPFAM" id="SSF52518">
    <property type="entry name" value="Thiamin diphosphate-binding fold (THDP-binding)"/>
    <property type="match status" value="2"/>
</dbReference>
<keyword evidence="9" id="KW-0324">Glycolysis</keyword>
<organism evidence="14 15">
    <name type="scientific">Aidingimonas halophila</name>
    <dbReference type="NCBI Taxonomy" id="574349"/>
    <lineage>
        <taxon>Bacteria</taxon>
        <taxon>Pseudomonadati</taxon>
        <taxon>Pseudomonadota</taxon>
        <taxon>Gammaproteobacteria</taxon>
        <taxon>Oceanospirillales</taxon>
        <taxon>Halomonadaceae</taxon>
        <taxon>Aidingimonas</taxon>
    </lineage>
</organism>
<comment type="similarity">
    <text evidence="3">Belongs to the alpha-ketoglutarate dehydrogenase family.</text>
</comment>
<evidence type="ECO:0000313" key="15">
    <source>
        <dbReference type="Proteomes" id="UP000198500"/>
    </source>
</evidence>
<reference evidence="14 15" key="1">
    <citation type="submission" date="2016-10" db="EMBL/GenBank/DDBJ databases">
        <authorList>
            <person name="de Groot N.N."/>
        </authorList>
    </citation>
    <scope>NUCLEOTIDE SEQUENCE [LARGE SCALE GENOMIC DNA]</scope>
    <source>
        <strain evidence="14 15">DSM 19219</strain>
    </source>
</reference>
<dbReference type="Proteomes" id="UP000198500">
    <property type="component" value="Unassembled WGS sequence"/>
</dbReference>
<accession>A0A1H3EHN4</accession>
<evidence type="ECO:0000256" key="11">
    <source>
        <dbReference type="ARBA" id="ARBA00051911"/>
    </source>
</evidence>
<dbReference type="InterPro" id="IPR032106">
    <property type="entry name" value="2-oxogl_dehyd_N"/>
</dbReference>
<dbReference type="NCBIfam" id="NF006914">
    <property type="entry name" value="PRK09404.1"/>
    <property type="match status" value="1"/>
</dbReference>
<evidence type="ECO:0000256" key="7">
    <source>
        <dbReference type="ARBA" id="ARBA00023002"/>
    </source>
</evidence>
<name>A0A1H3EHN4_9GAMM</name>
<evidence type="ECO:0000256" key="4">
    <source>
        <dbReference type="ARBA" id="ARBA00011301"/>
    </source>
</evidence>
<dbReference type="GO" id="GO:0006096">
    <property type="term" value="P:glycolytic process"/>
    <property type="evidence" value="ECO:0007669"/>
    <property type="project" value="UniProtKB-KW"/>
</dbReference>
<dbReference type="AlphaFoldDB" id="A0A1H3EHN4"/>
<dbReference type="NCBIfam" id="TIGR00239">
    <property type="entry name" value="2oxo_dh_E1"/>
    <property type="match status" value="1"/>
</dbReference>
<dbReference type="Gene3D" id="1.10.287.1150">
    <property type="entry name" value="TPP helical domain"/>
    <property type="match status" value="1"/>
</dbReference>
<dbReference type="InterPro" id="IPR042179">
    <property type="entry name" value="KGD_C_sf"/>
</dbReference>
<feature type="compositionally biased region" description="Polar residues" evidence="12">
    <location>
        <begin position="16"/>
        <end position="26"/>
    </location>
</feature>
<dbReference type="Pfam" id="PF02779">
    <property type="entry name" value="Transket_pyr"/>
    <property type="match status" value="1"/>
</dbReference>
<feature type="region of interest" description="Disordered" evidence="12">
    <location>
        <begin position="1"/>
        <end position="29"/>
    </location>
</feature>
<dbReference type="GO" id="GO:0005829">
    <property type="term" value="C:cytosol"/>
    <property type="evidence" value="ECO:0007669"/>
    <property type="project" value="TreeGrafter"/>
</dbReference>
<dbReference type="NCBIfam" id="NF008907">
    <property type="entry name" value="PRK12270.1"/>
    <property type="match status" value="1"/>
</dbReference>
<keyword evidence="8" id="KW-0786">Thiamine pyrophosphate</keyword>
<sequence length="975" mass="110066">MTARAGRASPELERQLVSSPDNTPSVQGDREMQQGIMELMWRTSHMSGGNAHYVEALYEQYLVDPNAVPDEWRNYFDRLPRPEGSASYDVPLGPIREQFYQLGQNQRTTHAAAPVDNEESRKQVRVLQLINAYRFRGHQKADIDPLNLRSQNPVPDLDLSFHQLSKADLDTEFQTGSLFLGKDKAPLKEIVEALEHTYCRSIGCEFMHIVNTDEKRWLQQRFESVRSKPKFSDEVRKHLLERLTAAEGLESYLASKYPGTKRFGLEGGETFIPMMDELIQRSGGYGTKEVVIGMAHRGRLNLLVNILGKSPSELIEEFDGKKVIEQGSGDVKYHQGFSSNVMTPGGEVHLALAFNPSHLEIVSPVVEGSVRARQDRREDADGTLVLPINVHGDAAFAGQGVVMETFQMSQTRAYRTGGTVHIIINNQVGFTTSHPQDTRSTEYCTDIAKMVQAPIFHVNGDDPDAILHATQVALDYRQQFQKDVVIDLVCYRRRGHNEADEPSGTQPMMYQKIKDHPSSRALYAKRLAEDGVLSEDDTKALIDQYREDLMAGNHVANALVKEPNKSLFVDWTPYLGHEWTGNADTTVDMKRMQQLATRMCEIPDGVQTQRQVAKIYEDRRKMLAGGMAVNWGFAETLAYATLLDEGHPIRLTGQDSGRGTFSHRHAVVHNQKDGSTYVPLEHIRDGQPRFTIHDSFLSEEAVLAFEYGYATTVPNALIIWEAQFGDFFNGAQVVVDQFISSGETKWGRLCGLTMLLPHGYEGQGPEHSSARLERFLQLCAEHNMQVCVPTTPAQIFHLLRRQVIRPLRKPLVVMSPKSLLRHKEATSNLDELANGRFQMVLPDQGKLDPETVRRVILCSGKVYYDLTTYRTDNERDDTAIVRIEQLYPFPKEELFETLKAYANIEQVVWCQEEPLNQGAWYQSQHHMRMVADMLHEGLGQELKFAGRPASAAPAAGYMSVHVEQQRQLVNDAFNA</sequence>
<dbReference type="PIRSF" id="PIRSF000157">
    <property type="entry name" value="Oxoglu_dh_E1"/>
    <property type="match status" value="1"/>
</dbReference>
<dbReference type="STRING" id="574349.SAMN05443545_107133"/>
<evidence type="ECO:0000256" key="3">
    <source>
        <dbReference type="ARBA" id="ARBA00006936"/>
    </source>
</evidence>
<dbReference type="FunFam" id="1.10.287.1150:FF:000004">
    <property type="entry name" value="2-oxoglutarate dehydrogenase E1 component"/>
    <property type="match status" value="1"/>
</dbReference>
<dbReference type="GO" id="GO:0045252">
    <property type="term" value="C:oxoglutarate dehydrogenase complex"/>
    <property type="evidence" value="ECO:0007669"/>
    <property type="project" value="TreeGrafter"/>
</dbReference>
<dbReference type="Pfam" id="PF16870">
    <property type="entry name" value="OxoGdeHyase_C"/>
    <property type="match status" value="1"/>
</dbReference>
<evidence type="ECO:0000256" key="5">
    <source>
        <dbReference type="ARBA" id="ARBA00012280"/>
    </source>
</evidence>
<dbReference type="FunFam" id="3.40.50.970:FF:000014">
    <property type="entry name" value="2-oxoglutarate dehydrogenase E1 component"/>
    <property type="match status" value="1"/>
</dbReference>
<evidence type="ECO:0000256" key="2">
    <source>
        <dbReference type="ARBA" id="ARBA00003906"/>
    </source>
</evidence>
<dbReference type="PANTHER" id="PTHR23152:SF4">
    <property type="entry name" value="2-OXOADIPATE DEHYDROGENASE COMPLEX COMPONENT E1"/>
    <property type="match status" value="1"/>
</dbReference>